<accession>A0A402D424</accession>
<dbReference type="SUPFAM" id="SSF47413">
    <property type="entry name" value="lambda repressor-like DNA-binding domains"/>
    <property type="match status" value="1"/>
</dbReference>
<reference evidence="1 2" key="1">
    <citation type="journal article" date="2019" name="Int. J. Syst. Evol. Microbiol.">
        <title>Capsulimonas corticalis gen. nov., sp. nov., an aerobic capsulated bacterium, of a novel bacterial order, Capsulimonadales ord. nov., of the class Armatimonadia of the phylum Armatimonadetes.</title>
        <authorList>
            <person name="Li J."/>
            <person name="Kudo C."/>
            <person name="Tonouchi A."/>
        </authorList>
    </citation>
    <scope>NUCLEOTIDE SEQUENCE [LARGE SCALE GENOMIC DNA]</scope>
    <source>
        <strain evidence="1 2">AX-7</strain>
    </source>
</reference>
<evidence type="ECO:0000313" key="1">
    <source>
        <dbReference type="EMBL" id="BDI31175.1"/>
    </source>
</evidence>
<dbReference type="CDD" id="cd01392">
    <property type="entry name" value="HTH_LacI"/>
    <property type="match status" value="1"/>
</dbReference>
<dbReference type="EMBL" id="AP025739">
    <property type="protein sequence ID" value="BDI31175.1"/>
    <property type="molecule type" value="Genomic_DNA"/>
</dbReference>
<gene>
    <name evidence="1" type="ORF">CCAX7_32260</name>
</gene>
<proteinExistence type="predicted"/>
<dbReference type="GO" id="GO:0003700">
    <property type="term" value="F:DNA-binding transcription factor activity"/>
    <property type="evidence" value="ECO:0007669"/>
    <property type="project" value="TreeGrafter"/>
</dbReference>
<sequence length="346" mass="37364">MAKRATRADVAAKAGVSKTTVTYVLSDRYDFSIPESTRERVRAAAQSLGYQPHAAARALASGRTNSITIAVPYSISSHYARVLQAFERHANANGYHMIASTVGHLSMRNVGPDLAELLSNLTDGVVLVDMPAAFQPEIDRLMPSFKPVISMGVFTAPGIDSVTVDLAPGAAAALDHLLAAEPKRIAFISAGRASDGPERSDVLASYTGDARPDAYRDAMTRAGRPLEEIPGSPSSRQATMESLRDYVGAYGCPDALFCFNDDIAIAAYRTLREMGYRIPEDVRIVGCDGSEEGEYAFPALTTIAQPIDEMCALAWQFLAKRLSDPEMPQQRVTVDARFTIRGSTRP</sequence>
<evidence type="ECO:0000313" key="2">
    <source>
        <dbReference type="Proteomes" id="UP000287394"/>
    </source>
</evidence>
<dbReference type="GO" id="GO:0000976">
    <property type="term" value="F:transcription cis-regulatory region binding"/>
    <property type="evidence" value="ECO:0007669"/>
    <property type="project" value="TreeGrafter"/>
</dbReference>
<dbReference type="PANTHER" id="PTHR30146">
    <property type="entry name" value="LACI-RELATED TRANSCRIPTIONAL REPRESSOR"/>
    <property type="match status" value="1"/>
</dbReference>
<dbReference type="Pfam" id="PF00356">
    <property type="entry name" value="LacI"/>
    <property type="match status" value="1"/>
</dbReference>
<dbReference type="InterPro" id="IPR028082">
    <property type="entry name" value="Peripla_BP_I"/>
</dbReference>
<dbReference type="CDD" id="cd06267">
    <property type="entry name" value="PBP1_LacI_sugar_binding-like"/>
    <property type="match status" value="1"/>
</dbReference>
<name>A0A402D424_9BACT</name>
<dbReference type="PANTHER" id="PTHR30146:SF109">
    <property type="entry name" value="HTH-TYPE TRANSCRIPTIONAL REGULATOR GALS"/>
    <property type="match status" value="1"/>
</dbReference>
<dbReference type="Gene3D" id="3.40.50.2300">
    <property type="match status" value="2"/>
</dbReference>
<dbReference type="Proteomes" id="UP000287394">
    <property type="component" value="Chromosome"/>
</dbReference>
<dbReference type="KEGG" id="ccot:CCAX7_32260"/>
<dbReference type="InterPro" id="IPR000843">
    <property type="entry name" value="HTH_LacI"/>
</dbReference>
<dbReference type="Gene3D" id="1.10.260.40">
    <property type="entry name" value="lambda repressor-like DNA-binding domains"/>
    <property type="match status" value="1"/>
</dbReference>
<dbReference type="AlphaFoldDB" id="A0A402D424"/>
<dbReference type="SMART" id="SM00354">
    <property type="entry name" value="HTH_LACI"/>
    <property type="match status" value="1"/>
</dbReference>
<organism evidence="1 2">
    <name type="scientific">Capsulimonas corticalis</name>
    <dbReference type="NCBI Taxonomy" id="2219043"/>
    <lineage>
        <taxon>Bacteria</taxon>
        <taxon>Bacillati</taxon>
        <taxon>Armatimonadota</taxon>
        <taxon>Armatimonadia</taxon>
        <taxon>Capsulimonadales</taxon>
        <taxon>Capsulimonadaceae</taxon>
        <taxon>Capsulimonas</taxon>
    </lineage>
</organism>
<dbReference type="SUPFAM" id="SSF53822">
    <property type="entry name" value="Periplasmic binding protein-like I"/>
    <property type="match status" value="1"/>
</dbReference>
<dbReference type="RefSeq" id="WP_119324288.1">
    <property type="nucleotide sequence ID" value="NZ_AP025739.1"/>
</dbReference>
<protein>
    <submittedName>
        <fullName evidence="1">LacI family transcriptional regulator</fullName>
    </submittedName>
</protein>
<dbReference type="InterPro" id="IPR046335">
    <property type="entry name" value="LacI/GalR-like_sensor"/>
</dbReference>
<keyword evidence="2" id="KW-1185">Reference proteome</keyword>
<dbReference type="Pfam" id="PF13377">
    <property type="entry name" value="Peripla_BP_3"/>
    <property type="match status" value="1"/>
</dbReference>
<dbReference type="InterPro" id="IPR010982">
    <property type="entry name" value="Lambda_DNA-bd_dom_sf"/>
</dbReference>
<dbReference type="OrthoDB" id="2854648at2"/>
<dbReference type="PROSITE" id="PS50932">
    <property type="entry name" value="HTH_LACI_2"/>
    <property type="match status" value="1"/>
</dbReference>